<evidence type="ECO:0000256" key="1">
    <source>
        <dbReference type="SAM" id="Phobius"/>
    </source>
</evidence>
<keyword evidence="1" id="KW-0812">Transmembrane</keyword>
<gene>
    <name evidence="2" type="ORF">H9661_06470</name>
</gene>
<dbReference type="Proteomes" id="UP000627781">
    <property type="component" value="Unassembled WGS sequence"/>
</dbReference>
<keyword evidence="1" id="KW-0472">Membrane</keyword>
<name>A0ABR8PS32_9CLOT</name>
<feature type="transmembrane region" description="Helical" evidence="1">
    <location>
        <begin position="258"/>
        <end position="280"/>
    </location>
</feature>
<dbReference type="InterPro" id="IPR010390">
    <property type="entry name" value="ABC-2_transporter-like"/>
</dbReference>
<dbReference type="PANTHER" id="PTHR36832">
    <property type="entry name" value="SLR1174 PROTEIN-RELATED"/>
    <property type="match status" value="1"/>
</dbReference>
<keyword evidence="3" id="KW-1185">Reference proteome</keyword>
<comment type="caution">
    <text evidence="2">The sequence shown here is derived from an EMBL/GenBank/DDBJ whole genome shotgun (WGS) entry which is preliminary data.</text>
</comment>
<feature type="transmembrane region" description="Helical" evidence="1">
    <location>
        <begin position="120"/>
        <end position="139"/>
    </location>
</feature>
<evidence type="ECO:0000313" key="2">
    <source>
        <dbReference type="EMBL" id="MBD7910994.1"/>
    </source>
</evidence>
<keyword evidence="1" id="KW-1133">Transmembrane helix</keyword>
<dbReference type="EMBL" id="JACSRA010000008">
    <property type="protein sequence ID" value="MBD7910994.1"/>
    <property type="molecule type" value="Genomic_DNA"/>
</dbReference>
<protein>
    <submittedName>
        <fullName evidence="2">ABC-2 family transporter protein</fullName>
    </submittedName>
</protein>
<feature type="transmembrane region" description="Helical" evidence="1">
    <location>
        <begin position="26"/>
        <end position="43"/>
    </location>
</feature>
<reference evidence="2 3" key="1">
    <citation type="submission" date="2020-08" db="EMBL/GenBank/DDBJ databases">
        <title>A Genomic Blueprint of the Chicken Gut Microbiome.</title>
        <authorList>
            <person name="Gilroy R."/>
            <person name="Ravi A."/>
            <person name="Getino M."/>
            <person name="Pursley I."/>
            <person name="Horton D.L."/>
            <person name="Alikhan N.-F."/>
            <person name="Baker D."/>
            <person name="Gharbi K."/>
            <person name="Hall N."/>
            <person name="Watson M."/>
            <person name="Adriaenssens E.M."/>
            <person name="Foster-Nyarko E."/>
            <person name="Jarju S."/>
            <person name="Secka A."/>
            <person name="Antonio M."/>
            <person name="Oren A."/>
            <person name="Chaudhuri R."/>
            <person name="La Ragione R.M."/>
            <person name="Hildebrand F."/>
            <person name="Pallen M.J."/>
        </authorList>
    </citation>
    <scope>NUCLEOTIDE SEQUENCE [LARGE SCALE GENOMIC DNA]</scope>
    <source>
        <strain evidence="2 3">Sa3CVN1</strain>
    </source>
</reference>
<feature type="transmembrane region" description="Helical" evidence="1">
    <location>
        <begin position="146"/>
        <end position="171"/>
    </location>
</feature>
<sequence>MLNTVSKYSAFTTNAIKEKYAYRFKALMWSMSTLFNMLIQYFLWQSIYKEVNGEFMGIDKESYLLYITFGVVFYNLTSCMENMNIAEDIKSGNISMNLLKPINYKIMVLFRHIGSKIGEVIGLIPLFIIAILLAGNINFNFERICLFLMSMILAFFIVFLFSYIMGMLTFWTTNYWGIQFLTNALTGLFSGQLVAINFYIELGKGSSILNSTLTFLHTKGFISFFQVLGIMAYCLPFQSMYYTPMSILSGIISGPKSIFFHIMLQVFWIFILSIIVNIMWKAAQKKITILGG</sequence>
<organism evidence="2 3">
    <name type="scientific">Clostridium cibarium</name>
    <dbReference type="NCBI Taxonomy" id="2762247"/>
    <lineage>
        <taxon>Bacteria</taxon>
        <taxon>Bacillati</taxon>
        <taxon>Bacillota</taxon>
        <taxon>Clostridia</taxon>
        <taxon>Eubacteriales</taxon>
        <taxon>Clostridiaceae</taxon>
        <taxon>Clostridium</taxon>
    </lineage>
</organism>
<dbReference type="PANTHER" id="PTHR36832:SF1">
    <property type="entry name" value="SLR1174 PROTEIN"/>
    <property type="match status" value="1"/>
</dbReference>
<accession>A0ABR8PS32</accession>
<proteinExistence type="predicted"/>
<evidence type="ECO:0000313" key="3">
    <source>
        <dbReference type="Proteomes" id="UP000627781"/>
    </source>
</evidence>
<dbReference type="RefSeq" id="WP_143315917.1">
    <property type="nucleotide sequence ID" value="NZ_JACSRA010000008.1"/>
</dbReference>
<feature type="transmembrane region" description="Helical" evidence="1">
    <location>
        <begin position="221"/>
        <end position="238"/>
    </location>
</feature>
<feature type="transmembrane region" description="Helical" evidence="1">
    <location>
        <begin position="177"/>
        <end position="200"/>
    </location>
</feature>
<dbReference type="Pfam" id="PF06182">
    <property type="entry name" value="ABC2_membrane_6"/>
    <property type="match status" value="1"/>
</dbReference>